<name>A0A370TYU4_9HELO</name>
<evidence type="ECO:0000313" key="1">
    <source>
        <dbReference type="EMBL" id="RDL40681.1"/>
    </source>
</evidence>
<dbReference type="EMBL" id="NPIC01000001">
    <property type="protein sequence ID" value="RDL40681.1"/>
    <property type="molecule type" value="Genomic_DNA"/>
</dbReference>
<evidence type="ECO:0000313" key="2">
    <source>
        <dbReference type="Proteomes" id="UP000254866"/>
    </source>
</evidence>
<organism evidence="1 2">
    <name type="scientific">Venustampulla echinocandica</name>
    <dbReference type="NCBI Taxonomy" id="2656787"/>
    <lineage>
        <taxon>Eukaryota</taxon>
        <taxon>Fungi</taxon>
        <taxon>Dikarya</taxon>
        <taxon>Ascomycota</taxon>
        <taxon>Pezizomycotina</taxon>
        <taxon>Leotiomycetes</taxon>
        <taxon>Helotiales</taxon>
        <taxon>Pleuroascaceae</taxon>
        <taxon>Venustampulla</taxon>
    </lineage>
</organism>
<dbReference type="Gene3D" id="3.40.30.10">
    <property type="entry name" value="Glutaredoxin"/>
    <property type="match status" value="1"/>
</dbReference>
<proteinExistence type="predicted"/>
<dbReference type="Proteomes" id="UP000254866">
    <property type="component" value="Unassembled WGS sequence"/>
</dbReference>
<dbReference type="InterPro" id="IPR032801">
    <property type="entry name" value="PXL2A/B/C"/>
</dbReference>
<dbReference type="OrthoDB" id="40334at2759"/>
<keyword evidence="2" id="KW-1185">Reference proteome</keyword>
<dbReference type="SUPFAM" id="SSF52833">
    <property type="entry name" value="Thioredoxin-like"/>
    <property type="match status" value="1"/>
</dbReference>
<dbReference type="GeneID" id="43593509"/>
<sequence>MTFQQEIGSWKTPKELTTFPVPEVGERAPTSSILQTPSTNGKPTIITFLRHCGCPFAEKTFQRFRKFAGKHTDINFVAVSHSDDEATEKWLISIGGCWEVQVVVDAGRETYAQWGLGVANTWHVLNPWSLYSVYKLGKQESIWNKPTESGNRWQMSGSFAVDEQGVVKWVRVAKSADDIPDFKDGLKALGREV</sequence>
<dbReference type="Pfam" id="PF13911">
    <property type="entry name" value="AhpC-TSA_2"/>
    <property type="match status" value="1"/>
</dbReference>
<accession>A0A370TYU4</accession>
<dbReference type="PANTHER" id="PTHR42336">
    <property type="entry name" value="THIOREDOXIN DOMAIN-CONTAINING PROTEIN-RELATED"/>
    <property type="match status" value="1"/>
</dbReference>
<dbReference type="AlphaFoldDB" id="A0A370TYU4"/>
<gene>
    <name evidence="1" type="ORF">BP5553_00660</name>
</gene>
<dbReference type="RefSeq" id="XP_031873337.1">
    <property type="nucleotide sequence ID" value="XM_032009283.1"/>
</dbReference>
<comment type="caution">
    <text evidence="1">The sequence shown here is derived from an EMBL/GenBank/DDBJ whole genome shotgun (WGS) entry which is preliminary data.</text>
</comment>
<dbReference type="InterPro" id="IPR036249">
    <property type="entry name" value="Thioredoxin-like_sf"/>
</dbReference>
<dbReference type="PANTHER" id="PTHR42336:SF1">
    <property type="entry name" value="ALKYL HYDROPEROXIDE REDUCTASE SUBUNIT C_ THIOL SPECIFIC ANTIOXIDANT DOMAIN-CONTAINING PROTEIN"/>
    <property type="match status" value="1"/>
</dbReference>
<reference evidence="1 2" key="1">
    <citation type="journal article" date="2018" name="IMA Fungus">
        <title>IMA Genome-F 9: Draft genome sequence of Annulohypoxylon stygium, Aspergillus mulundensis, Berkeleyomyces basicola (syn. Thielaviopsis basicola), Ceratocystis smalleyi, two Cercospora beticola strains, Coleophoma cylindrospora, Fusarium fracticaudum, Phialophora cf. hyalina, and Morchella septimelata.</title>
        <authorList>
            <person name="Wingfield B.D."/>
            <person name="Bills G.F."/>
            <person name="Dong Y."/>
            <person name="Huang W."/>
            <person name="Nel W.J."/>
            <person name="Swalarsk-Parry B.S."/>
            <person name="Vaghefi N."/>
            <person name="Wilken P.M."/>
            <person name="An Z."/>
            <person name="de Beer Z.W."/>
            <person name="De Vos L."/>
            <person name="Chen L."/>
            <person name="Duong T.A."/>
            <person name="Gao Y."/>
            <person name="Hammerbacher A."/>
            <person name="Kikkert J.R."/>
            <person name="Li Y."/>
            <person name="Li H."/>
            <person name="Li K."/>
            <person name="Li Q."/>
            <person name="Liu X."/>
            <person name="Ma X."/>
            <person name="Naidoo K."/>
            <person name="Pethybridge S.J."/>
            <person name="Sun J."/>
            <person name="Steenkamp E.T."/>
            <person name="van der Nest M.A."/>
            <person name="van Wyk S."/>
            <person name="Wingfield M.J."/>
            <person name="Xiong C."/>
            <person name="Yue Q."/>
            <person name="Zhang X."/>
        </authorList>
    </citation>
    <scope>NUCLEOTIDE SEQUENCE [LARGE SCALE GENOMIC DNA]</scope>
    <source>
        <strain evidence="1 2">BP 5553</strain>
    </source>
</reference>
<protein>
    <submittedName>
        <fullName evidence="1">Thioredoxin-like protein</fullName>
    </submittedName>
</protein>